<dbReference type="AlphaFoldDB" id="A0A139AK15"/>
<keyword evidence="3" id="KW-1185">Reference proteome</keyword>
<dbReference type="Proteomes" id="UP000070544">
    <property type="component" value="Unassembled WGS sequence"/>
</dbReference>
<dbReference type="EMBL" id="KQ965749">
    <property type="protein sequence ID" value="KXS17038.1"/>
    <property type="molecule type" value="Genomic_DNA"/>
</dbReference>
<sequence>MRSSPFPRPYRLSRVSAPHQSSQSSVSTSRPALSPLAVLSLLASAAVALALSFRSPLGSRPLTDPNPHRHHAATAAPPLFLFIPMLTVSCLLPSNRLSLPPPPQQTLRNKP</sequence>
<evidence type="ECO:0000313" key="3">
    <source>
        <dbReference type="Proteomes" id="UP000070544"/>
    </source>
</evidence>
<proteinExistence type="predicted"/>
<evidence type="ECO:0000313" key="2">
    <source>
        <dbReference type="EMBL" id="KXS17038.1"/>
    </source>
</evidence>
<organism evidence="2 3">
    <name type="scientific">Gonapodya prolifera (strain JEL478)</name>
    <name type="common">Monoblepharis prolifera</name>
    <dbReference type="NCBI Taxonomy" id="1344416"/>
    <lineage>
        <taxon>Eukaryota</taxon>
        <taxon>Fungi</taxon>
        <taxon>Fungi incertae sedis</taxon>
        <taxon>Chytridiomycota</taxon>
        <taxon>Chytridiomycota incertae sedis</taxon>
        <taxon>Monoblepharidomycetes</taxon>
        <taxon>Monoblepharidales</taxon>
        <taxon>Gonapodyaceae</taxon>
        <taxon>Gonapodya</taxon>
    </lineage>
</organism>
<gene>
    <name evidence="2" type="ORF">M427DRAFT_30844</name>
</gene>
<protein>
    <submittedName>
        <fullName evidence="2">Uncharacterized protein</fullName>
    </submittedName>
</protein>
<feature type="region of interest" description="Disordered" evidence="1">
    <location>
        <begin position="1"/>
        <end position="31"/>
    </location>
</feature>
<evidence type="ECO:0000256" key="1">
    <source>
        <dbReference type="SAM" id="MobiDB-lite"/>
    </source>
</evidence>
<feature type="compositionally biased region" description="Low complexity" evidence="1">
    <location>
        <begin position="13"/>
        <end position="31"/>
    </location>
</feature>
<reference evidence="2 3" key="1">
    <citation type="journal article" date="2015" name="Genome Biol. Evol.">
        <title>Phylogenomic analyses indicate that early fungi evolved digesting cell walls of algal ancestors of land plants.</title>
        <authorList>
            <person name="Chang Y."/>
            <person name="Wang S."/>
            <person name="Sekimoto S."/>
            <person name="Aerts A.L."/>
            <person name="Choi C."/>
            <person name="Clum A."/>
            <person name="LaButti K.M."/>
            <person name="Lindquist E.A."/>
            <person name="Yee Ngan C."/>
            <person name="Ohm R.A."/>
            <person name="Salamov A.A."/>
            <person name="Grigoriev I.V."/>
            <person name="Spatafora J.W."/>
            <person name="Berbee M.L."/>
        </authorList>
    </citation>
    <scope>NUCLEOTIDE SEQUENCE [LARGE SCALE GENOMIC DNA]</scope>
    <source>
        <strain evidence="2 3">JEL478</strain>
    </source>
</reference>
<accession>A0A139AK15</accession>
<name>A0A139AK15_GONPJ</name>